<dbReference type="GO" id="GO:0004332">
    <property type="term" value="F:fructose-bisphosphate aldolase activity"/>
    <property type="evidence" value="ECO:0007669"/>
    <property type="project" value="InterPro"/>
</dbReference>
<reference evidence="1" key="1">
    <citation type="submission" date="2019-08" db="EMBL/GenBank/DDBJ databases">
        <authorList>
            <person name="Kucharzyk K."/>
            <person name="Murdoch R.W."/>
            <person name="Higgins S."/>
            <person name="Loffler F."/>
        </authorList>
    </citation>
    <scope>NUCLEOTIDE SEQUENCE</scope>
</reference>
<accession>A0A644UE58</accession>
<proteinExistence type="predicted"/>
<dbReference type="InterPro" id="IPR050456">
    <property type="entry name" value="DeoC/FbaB_aldolase"/>
</dbReference>
<dbReference type="AlphaFoldDB" id="A0A644UE58"/>
<dbReference type="Pfam" id="PF01791">
    <property type="entry name" value="DeoC"/>
    <property type="match status" value="1"/>
</dbReference>
<dbReference type="EC" id="2.3.1.245" evidence="1"/>
<dbReference type="PANTHER" id="PTHR47916">
    <property type="entry name" value="FRUCTOSE-BISPHOSPHATE ALDOLASE CLASS 1"/>
    <property type="match status" value="1"/>
</dbReference>
<protein>
    <submittedName>
        <fullName evidence="1">3-hydroxy-5-phosphonooxypentane-2,4-dione thiolase</fullName>
        <ecNumber evidence="1">2.3.1.245</ecNumber>
    </submittedName>
</protein>
<evidence type="ECO:0000313" key="1">
    <source>
        <dbReference type="EMBL" id="MPL77194.1"/>
    </source>
</evidence>
<dbReference type="InterPro" id="IPR002915">
    <property type="entry name" value="DeoC/FbaB/LacD_aldolase"/>
</dbReference>
<keyword evidence="1" id="KW-0012">Acyltransferase</keyword>
<dbReference type="Gene3D" id="3.20.20.70">
    <property type="entry name" value="Aldolase class I"/>
    <property type="match status" value="1"/>
</dbReference>
<name>A0A644UE58_9ZZZZ</name>
<dbReference type="PANTHER" id="PTHR47916:SF1">
    <property type="entry name" value="3-HYDROXY-5-PHOSPHONOOXYPENTANE-2,4-DIONE THIOLASE"/>
    <property type="match status" value="1"/>
</dbReference>
<organism evidence="1">
    <name type="scientific">bioreactor metagenome</name>
    <dbReference type="NCBI Taxonomy" id="1076179"/>
    <lineage>
        <taxon>unclassified sequences</taxon>
        <taxon>metagenomes</taxon>
        <taxon>ecological metagenomes</taxon>
    </lineage>
</organism>
<sequence length="262" mass="27577">MSYGKRVRMSRIFKGEKARTVMLALDHGMALGPMKGIERPGELLSSIGPQVDSIMLNKGILTNCADPALGAGIVLRVSGASTIAGPDLTAERITTTLETAIKLGADAVAASIFVGTANEHASIEALSLLADECDRFGMPLLAVTALGKDREKGFDPRYLALAVRVAAEMGADMIKTYFCEEGFERVVEAAVGIPVVIAGGPKMDDDISVLETAEKAVKAGCGGVDMGRNVWQNGNPAAMLKALGAIIHEDCSAQKALQQFWN</sequence>
<dbReference type="SMART" id="SM01133">
    <property type="entry name" value="DeoC"/>
    <property type="match status" value="1"/>
</dbReference>
<dbReference type="InterPro" id="IPR013785">
    <property type="entry name" value="Aldolase_TIM"/>
</dbReference>
<dbReference type="CDD" id="cd00958">
    <property type="entry name" value="DhnA"/>
    <property type="match status" value="1"/>
</dbReference>
<dbReference type="EMBL" id="VSSQ01000104">
    <property type="protein sequence ID" value="MPL77194.1"/>
    <property type="molecule type" value="Genomic_DNA"/>
</dbReference>
<gene>
    <name evidence="1" type="primary">lsrF_2</name>
    <name evidence="1" type="ORF">SDC9_23046</name>
</gene>
<comment type="caution">
    <text evidence="1">The sequence shown here is derived from an EMBL/GenBank/DDBJ whole genome shotgun (WGS) entry which is preliminary data.</text>
</comment>
<dbReference type="InterPro" id="IPR041720">
    <property type="entry name" value="FbaB-like"/>
</dbReference>
<dbReference type="SUPFAM" id="SSF51569">
    <property type="entry name" value="Aldolase"/>
    <property type="match status" value="1"/>
</dbReference>
<dbReference type="PIRSF" id="PIRSF038992">
    <property type="entry name" value="Aldolase_Ia"/>
    <property type="match status" value="1"/>
</dbReference>
<keyword evidence="1" id="KW-0808">Transferase</keyword>
<dbReference type="GO" id="GO:0016746">
    <property type="term" value="F:acyltransferase activity"/>
    <property type="evidence" value="ECO:0007669"/>
    <property type="project" value="UniProtKB-KW"/>
</dbReference>